<dbReference type="InterPro" id="IPR045455">
    <property type="entry name" value="NrS-1_pol-like_helicase"/>
</dbReference>
<accession>A0A6J5MDJ6</accession>
<feature type="domain" description="DUF3854" evidence="2">
    <location>
        <begin position="62"/>
        <end position="185"/>
    </location>
</feature>
<organism evidence="4">
    <name type="scientific">uncultured Caudovirales phage</name>
    <dbReference type="NCBI Taxonomy" id="2100421"/>
    <lineage>
        <taxon>Viruses</taxon>
        <taxon>Duplodnaviria</taxon>
        <taxon>Heunggongvirae</taxon>
        <taxon>Uroviricota</taxon>
        <taxon>Caudoviricetes</taxon>
        <taxon>Peduoviridae</taxon>
        <taxon>Maltschvirus</taxon>
        <taxon>Maltschvirus maltsch</taxon>
    </lineage>
</organism>
<reference evidence="4" key="1">
    <citation type="submission" date="2020-04" db="EMBL/GenBank/DDBJ databases">
        <authorList>
            <person name="Chiriac C."/>
            <person name="Salcher M."/>
            <person name="Ghai R."/>
            <person name="Kavagutti S V."/>
        </authorList>
    </citation>
    <scope>NUCLEOTIDE SEQUENCE</scope>
</reference>
<dbReference type="Pfam" id="PF19263">
    <property type="entry name" value="DUF5906"/>
    <property type="match status" value="1"/>
</dbReference>
<dbReference type="EMBL" id="LR796416">
    <property type="protein sequence ID" value="CAB4143026.1"/>
    <property type="molecule type" value="Genomic_DNA"/>
</dbReference>
<evidence type="ECO:0000256" key="1">
    <source>
        <dbReference type="SAM" id="MobiDB-lite"/>
    </source>
</evidence>
<feature type="domain" description="NrS-1 polymerase-like helicase" evidence="3">
    <location>
        <begin position="370"/>
        <end position="481"/>
    </location>
</feature>
<evidence type="ECO:0000259" key="2">
    <source>
        <dbReference type="Pfam" id="PF12965"/>
    </source>
</evidence>
<evidence type="ECO:0000259" key="3">
    <source>
        <dbReference type="Pfam" id="PF19263"/>
    </source>
</evidence>
<dbReference type="Pfam" id="PF12965">
    <property type="entry name" value="DUF3854"/>
    <property type="match status" value="1"/>
</dbReference>
<feature type="region of interest" description="Disordered" evidence="1">
    <location>
        <begin position="651"/>
        <end position="676"/>
    </location>
</feature>
<gene>
    <name evidence="4" type="ORF">UFOVP435_48</name>
</gene>
<proteinExistence type="predicted"/>
<sequence length="676" mass="75521">MLPYLQMLPGMEETGDQFFRVRLLQTTLPGQGFGAVQELPRYLQLPSTLPGVYCPRTDDIDWSVVAQNVQQPIILVEGEKKALAVQNKLGAPCLGLGGVDAISAGRRGLHELPEFRAINWSRREAYVIFDTEPQGGLKPEVSRSAKRLLDTLLRLGAIPKLAVLPPDPTGQEKTGADDYLLRHEPEELVHLISTQAVMTDAAKKLMELSTRYIFVNDMSCIFEWDENRLIRPMDFLLNTGNSTVDIPVRKVVTANGVRTPAWLMDVVPSGKAFLDWPARPAGHSLVYRPGQPRILPRVDSIGDQHGHYINMWKGWAAGQPVEGDISPFLWVLDNVFGDDPIAREFIEHWFFYPIQNPGAKLYTVCLVISRLEGIGKTFPADMLAHHVYGLKKPYGNANVIGGDGLNGAYNSYLVNKQFILADDLASSDVYQHLAQLKGLVTNQTLVCKEKYVPEYTVDNLANFYLTSNEQAPFKLTDQDRRFMVHEPRNANKDPEKYHAVRGWFESENGGAKILWHAQNRYKQGNFDPRSKAPITRSKMGLISASQTDAESWVDSLKTRCPLLSRPFVTPNELLSLFQLDVSNAGIISPTAMGRVAGKYGWTRWRDGAQVKTADGKVERVWLIAPDDQLAELNKWDPARVAATLSRDLYWKDPPVEPSAATPIKAPRSSRKGGARS</sequence>
<protein>
    <submittedName>
        <fullName evidence="4">Uncharacterized protein</fullName>
    </submittedName>
</protein>
<feature type="compositionally biased region" description="Basic residues" evidence="1">
    <location>
        <begin position="667"/>
        <end position="676"/>
    </location>
</feature>
<evidence type="ECO:0000313" key="4">
    <source>
        <dbReference type="EMBL" id="CAB4143026.1"/>
    </source>
</evidence>
<name>A0A6J5MDJ6_9CAUD</name>
<dbReference type="InterPro" id="IPR024385">
    <property type="entry name" value="DUF3854"/>
</dbReference>